<evidence type="ECO:0000313" key="1">
    <source>
        <dbReference type="EMBL" id="MBW6411878.1"/>
    </source>
</evidence>
<organism evidence="1 2">
    <name type="scientific">Clostridium weizhouense</name>
    <dbReference type="NCBI Taxonomy" id="2859781"/>
    <lineage>
        <taxon>Bacteria</taxon>
        <taxon>Bacillati</taxon>
        <taxon>Bacillota</taxon>
        <taxon>Clostridia</taxon>
        <taxon>Eubacteriales</taxon>
        <taxon>Clostridiaceae</taxon>
        <taxon>Clostridium</taxon>
    </lineage>
</organism>
<accession>A0ABS7AT68</accession>
<gene>
    <name evidence="1" type="ORF">KYD98_17490</name>
</gene>
<comment type="caution">
    <text evidence="1">The sequence shown here is derived from an EMBL/GenBank/DDBJ whole genome shotgun (WGS) entry which is preliminary data.</text>
</comment>
<protein>
    <submittedName>
        <fullName evidence="1">Uncharacterized protein</fullName>
    </submittedName>
</protein>
<evidence type="ECO:0000313" key="2">
    <source>
        <dbReference type="Proteomes" id="UP001519921"/>
    </source>
</evidence>
<name>A0ABS7AT68_9CLOT</name>
<reference evidence="1 2" key="1">
    <citation type="submission" date="2021-07" db="EMBL/GenBank/DDBJ databases">
        <title>Clostridium weizhouense sp. nov., an anaerobic bacterium isolated from activated sludge of Petroleum wastewater.</title>
        <authorList>
            <person name="Li Q."/>
        </authorList>
    </citation>
    <scope>NUCLEOTIDE SEQUENCE [LARGE SCALE GENOMIC DNA]</scope>
    <source>
        <strain evidence="1 2">YB-6</strain>
    </source>
</reference>
<keyword evidence="2" id="KW-1185">Reference proteome</keyword>
<dbReference type="EMBL" id="JAHXPT010000022">
    <property type="protein sequence ID" value="MBW6411878.1"/>
    <property type="molecule type" value="Genomic_DNA"/>
</dbReference>
<sequence>MNDKMVNNIKMKYKAAKNNFSKIMADVQLKCVSTVISKGLLYNVLPYENELHGYKVKGKKIAEPICKNDCYGYSFDEQGRIILVEEMSEFLGHFHYATMYFYHDDMIETMYWEADTLYNVTVYLLGENGPTEVYFCSDKSEAYKEYYYENACLMKIASKTKGDTTEIGIDFNFFYKQNGILQKIIRSWDSGGTEVVYTTDKINYKRLEQRLLNEMEKSILDFTEQNSDKKITLMAFMCYPGHGYLSLSADTCDCVDKNSPADWEYADFASSNLVDIPLDDKEEEKVLTTIAKVADTLTKLTVFSKLSKADGFYCTMFNHDEEYIEKTNPKLKKLLRDNPYFIHSK</sequence>
<dbReference type="RefSeq" id="WP_219781341.1">
    <property type="nucleotide sequence ID" value="NZ_JAHXPT010000022.1"/>
</dbReference>
<proteinExistence type="predicted"/>
<dbReference type="Proteomes" id="UP001519921">
    <property type="component" value="Unassembled WGS sequence"/>
</dbReference>